<dbReference type="Proteomes" id="UP001195660">
    <property type="component" value="Unassembled WGS sequence"/>
</dbReference>
<dbReference type="SUPFAM" id="SSF103481">
    <property type="entry name" value="Multidrug resistance efflux transporter EmrE"/>
    <property type="match status" value="2"/>
</dbReference>
<feature type="transmembrane region" description="Helical" evidence="5">
    <location>
        <begin position="179"/>
        <end position="198"/>
    </location>
</feature>
<keyword evidence="4 5" id="KW-0472">Membrane</keyword>
<dbReference type="Pfam" id="PF00892">
    <property type="entry name" value="EamA"/>
    <property type="match status" value="2"/>
</dbReference>
<evidence type="ECO:0000313" key="7">
    <source>
        <dbReference type="EMBL" id="MBM5572474.1"/>
    </source>
</evidence>
<feature type="transmembrane region" description="Helical" evidence="5">
    <location>
        <begin position="120"/>
        <end position="140"/>
    </location>
</feature>
<name>A0ABS2CEB1_9NEIS</name>
<feature type="transmembrane region" description="Helical" evidence="5">
    <location>
        <begin position="210"/>
        <end position="232"/>
    </location>
</feature>
<sequence length="291" mass="30977">MNPHISSAYLTLILVWSTTALGIKWAVMGLPFSLALLGRFGLAALLALSVLAWRRQSLPLQRGDLRVYVIAGSASALSMLGTFWAAQYISSGMVAVVYGLIPLATAMFSRWILKTPLQTLEYLAIAVGFAGLVVIFGQKLSLTPDGFYGLGALLLSAIVQSGAAVLLKVHAQGQSPVAVNAGALTIGTAICALIWWLSGAPLIDALPLRSAAAVVYLASLGSVLAFSLYYWLIRECRPISVALISLITPVTSLWLGNVLNHEAFHRDELIGTGLILFGLLIYGLAVHHKKP</sequence>
<feature type="transmembrane region" description="Helical" evidence="5">
    <location>
        <begin position="65"/>
        <end position="86"/>
    </location>
</feature>
<organism evidence="7 8">
    <name type="scientific">Deefgea chitinilytica</name>
    <dbReference type="NCBI Taxonomy" id="570276"/>
    <lineage>
        <taxon>Bacteria</taxon>
        <taxon>Pseudomonadati</taxon>
        <taxon>Pseudomonadota</taxon>
        <taxon>Betaproteobacteria</taxon>
        <taxon>Neisseriales</taxon>
        <taxon>Chitinibacteraceae</taxon>
        <taxon>Deefgea</taxon>
    </lineage>
</organism>
<feature type="transmembrane region" description="Helical" evidence="5">
    <location>
        <begin position="239"/>
        <end position="257"/>
    </location>
</feature>
<feature type="domain" description="EamA" evidence="6">
    <location>
        <begin position="149"/>
        <end position="281"/>
    </location>
</feature>
<keyword evidence="2 5" id="KW-0812">Transmembrane</keyword>
<dbReference type="InterPro" id="IPR037185">
    <property type="entry name" value="EmrE-like"/>
</dbReference>
<dbReference type="InterPro" id="IPR050638">
    <property type="entry name" value="AA-Vitamin_Transporters"/>
</dbReference>
<evidence type="ECO:0000256" key="4">
    <source>
        <dbReference type="ARBA" id="ARBA00023136"/>
    </source>
</evidence>
<evidence type="ECO:0000256" key="3">
    <source>
        <dbReference type="ARBA" id="ARBA00022989"/>
    </source>
</evidence>
<feature type="transmembrane region" description="Helical" evidence="5">
    <location>
        <begin position="32"/>
        <end position="53"/>
    </location>
</feature>
<comment type="subcellular location">
    <subcellularLocation>
        <location evidence="1">Membrane</location>
        <topology evidence="1">Multi-pass membrane protein</topology>
    </subcellularLocation>
</comment>
<evidence type="ECO:0000313" key="8">
    <source>
        <dbReference type="Proteomes" id="UP001195660"/>
    </source>
</evidence>
<protein>
    <submittedName>
        <fullName evidence="7">EamA family transporter</fullName>
    </submittedName>
</protein>
<accession>A0ABS2CEB1</accession>
<feature type="transmembrane region" description="Helical" evidence="5">
    <location>
        <begin position="269"/>
        <end position="286"/>
    </location>
</feature>
<feature type="transmembrane region" description="Helical" evidence="5">
    <location>
        <begin position="146"/>
        <end position="167"/>
    </location>
</feature>
<proteinExistence type="predicted"/>
<keyword evidence="8" id="KW-1185">Reference proteome</keyword>
<evidence type="ECO:0000259" key="6">
    <source>
        <dbReference type="Pfam" id="PF00892"/>
    </source>
</evidence>
<gene>
    <name evidence="7" type="ORF">GM173_12935</name>
</gene>
<evidence type="ECO:0000256" key="1">
    <source>
        <dbReference type="ARBA" id="ARBA00004141"/>
    </source>
</evidence>
<evidence type="ECO:0000256" key="2">
    <source>
        <dbReference type="ARBA" id="ARBA00022692"/>
    </source>
</evidence>
<dbReference type="RefSeq" id="WP_203571803.1">
    <property type="nucleotide sequence ID" value="NZ_WOFE01000007.1"/>
</dbReference>
<comment type="caution">
    <text evidence="7">The sequence shown here is derived from an EMBL/GenBank/DDBJ whole genome shotgun (WGS) entry which is preliminary data.</text>
</comment>
<reference evidence="7 8" key="1">
    <citation type="submission" date="2019-11" db="EMBL/GenBank/DDBJ databases">
        <title>Novel Deefgea species.</title>
        <authorList>
            <person name="Han J.-H."/>
        </authorList>
    </citation>
    <scope>NUCLEOTIDE SEQUENCE [LARGE SCALE GENOMIC DNA]</scope>
    <source>
        <strain evidence="7 8">LMG 24817</strain>
    </source>
</reference>
<dbReference type="InterPro" id="IPR000620">
    <property type="entry name" value="EamA_dom"/>
</dbReference>
<dbReference type="EMBL" id="WOFE01000007">
    <property type="protein sequence ID" value="MBM5572474.1"/>
    <property type="molecule type" value="Genomic_DNA"/>
</dbReference>
<feature type="transmembrane region" description="Helical" evidence="5">
    <location>
        <begin position="92"/>
        <end position="113"/>
    </location>
</feature>
<dbReference type="PANTHER" id="PTHR32322:SF14">
    <property type="entry name" value="PROTEIN PAGO"/>
    <property type="match status" value="1"/>
</dbReference>
<feature type="domain" description="EamA" evidence="6">
    <location>
        <begin position="10"/>
        <end position="136"/>
    </location>
</feature>
<keyword evidence="3 5" id="KW-1133">Transmembrane helix</keyword>
<dbReference type="PANTHER" id="PTHR32322">
    <property type="entry name" value="INNER MEMBRANE TRANSPORTER"/>
    <property type="match status" value="1"/>
</dbReference>
<evidence type="ECO:0000256" key="5">
    <source>
        <dbReference type="SAM" id="Phobius"/>
    </source>
</evidence>